<name>K1XIE8_MARBU</name>
<feature type="compositionally biased region" description="Basic residues" evidence="1">
    <location>
        <begin position="44"/>
        <end position="55"/>
    </location>
</feature>
<dbReference type="STRING" id="1072389.K1XIE8"/>
<reference evidence="2 3" key="1">
    <citation type="journal article" date="2012" name="BMC Genomics">
        <title>Sequencing the genome of Marssonina brunnea reveals fungus-poplar co-evolution.</title>
        <authorList>
            <person name="Zhu S."/>
            <person name="Cao Y.-Z."/>
            <person name="Jiang C."/>
            <person name="Tan B.-Y."/>
            <person name="Wang Z."/>
            <person name="Feng S."/>
            <person name="Zhang L."/>
            <person name="Su X.-H."/>
            <person name="Brejova B."/>
            <person name="Vinar T."/>
            <person name="Xu M."/>
            <person name="Wang M.-X."/>
            <person name="Zhang S.-G."/>
            <person name="Huang M.-R."/>
            <person name="Wu R."/>
            <person name="Zhou Y."/>
        </authorList>
    </citation>
    <scope>NUCLEOTIDE SEQUENCE [LARGE SCALE GENOMIC DNA]</scope>
    <source>
        <strain evidence="2 3">MB_m1</strain>
    </source>
</reference>
<feature type="compositionally biased region" description="Basic residues" evidence="1">
    <location>
        <begin position="353"/>
        <end position="371"/>
    </location>
</feature>
<dbReference type="AlphaFoldDB" id="K1XIE8"/>
<organism evidence="2 3">
    <name type="scientific">Marssonina brunnea f. sp. multigermtubi (strain MB_m1)</name>
    <name type="common">Marssonina leaf spot fungus</name>
    <dbReference type="NCBI Taxonomy" id="1072389"/>
    <lineage>
        <taxon>Eukaryota</taxon>
        <taxon>Fungi</taxon>
        <taxon>Dikarya</taxon>
        <taxon>Ascomycota</taxon>
        <taxon>Pezizomycotina</taxon>
        <taxon>Leotiomycetes</taxon>
        <taxon>Helotiales</taxon>
        <taxon>Drepanopezizaceae</taxon>
        <taxon>Drepanopeziza</taxon>
    </lineage>
</organism>
<dbReference type="OrthoDB" id="3561227at2759"/>
<feature type="compositionally biased region" description="Pro residues" evidence="1">
    <location>
        <begin position="161"/>
        <end position="177"/>
    </location>
</feature>
<feature type="compositionally biased region" description="Basic and acidic residues" evidence="1">
    <location>
        <begin position="324"/>
        <end position="352"/>
    </location>
</feature>
<dbReference type="EMBL" id="JH921460">
    <property type="protein sequence ID" value="EKD12209.1"/>
    <property type="molecule type" value="Genomic_DNA"/>
</dbReference>
<dbReference type="GeneID" id="18765465"/>
<keyword evidence="3" id="KW-1185">Reference proteome</keyword>
<dbReference type="KEGG" id="mbe:MBM_09530"/>
<gene>
    <name evidence="2" type="ORF">MBM_09530</name>
</gene>
<protein>
    <submittedName>
        <fullName evidence="2">Uncharacterized protein</fullName>
    </submittedName>
</protein>
<feature type="compositionally biased region" description="Polar residues" evidence="1">
    <location>
        <begin position="93"/>
        <end position="108"/>
    </location>
</feature>
<feature type="compositionally biased region" description="Basic and acidic residues" evidence="1">
    <location>
        <begin position="56"/>
        <end position="92"/>
    </location>
</feature>
<feature type="compositionally biased region" description="Basic and acidic residues" evidence="1">
    <location>
        <begin position="184"/>
        <end position="195"/>
    </location>
</feature>
<proteinExistence type="predicted"/>
<dbReference type="Proteomes" id="UP000006753">
    <property type="component" value="Unassembled WGS sequence"/>
</dbReference>
<feature type="region of interest" description="Disordered" evidence="1">
    <location>
        <begin position="35"/>
        <end position="242"/>
    </location>
</feature>
<dbReference type="RefSeq" id="XP_007297419.1">
    <property type="nucleotide sequence ID" value="XM_007297357.1"/>
</dbReference>
<evidence type="ECO:0000313" key="2">
    <source>
        <dbReference type="EMBL" id="EKD12209.1"/>
    </source>
</evidence>
<feature type="region of interest" description="Disordered" evidence="1">
    <location>
        <begin position="324"/>
        <end position="371"/>
    </location>
</feature>
<sequence length="371" mass="42412">MGDFKPLIGPGLDVANSLIDKHFDKLPNSAFRRETYSPRNIHLPYHHRRGRKSRKDSKDTHQSDYDYDYDYDHDSDSDFETQNDRRARERRYTQSTPRSEAGSDNDSYYSRPPTELSETNLVNHDRSMTRIPPNYGDSRITRPTYPPVYSHQPPRQRPEYIPSPPPSANTYYVPPPTNHMAMNRGRDVDPHRDDDYYSESYHAPRRPRAVTRRSSSYHGPRSKDDYGYGKQVSRRKGSSSEAIDRVKDAADRYNLKDDINNLFTASPEGLVGGAAGAALGGWAAQKAQIGYSKGKRHEPSPLLTLIGATVGGLAVNSLVDRYQDGKKDAAKKEKRGEQRYGSEDGSDDDRSHRSSHRSQRSYHRRRRDSYD</sequence>
<dbReference type="OMA" id="VERWEDG"/>
<evidence type="ECO:0000256" key="1">
    <source>
        <dbReference type="SAM" id="MobiDB-lite"/>
    </source>
</evidence>
<dbReference type="InParanoid" id="K1XIE8"/>
<evidence type="ECO:0000313" key="3">
    <source>
        <dbReference type="Proteomes" id="UP000006753"/>
    </source>
</evidence>
<accession>K1XIE8</accession>
<dbReference type="HOGENOM" id="CLU_746132_0_0_1"/>